<proteinExistence type="predicted"/>
<evidence type="ECO:0000256" key="4">
    <source>
        <dbReference type="ARBA" id="ARBA00023136"/>
    </source>
</evidence>
<accession>A0ABV0AML9</accession>
<keyword evidence="2 6" id="KW-0812">Transmembrane</keyword>
<evidence type="ECO:0000256" key="5">
    <source>
        <dbReference type="SAM" id="MobiDB-lite"/>
    </source>
</evidence>
<feature type="transmembrane region" description="Helical" evidence="6">
    <location>
        <begin position="54"/>
        <end position="72"/>
    </location>
</feature>
<dbReference type="EMBL" id="JBDJAW010000011">
    <property type="protein sequence ID" value="MEN3536545.1"/>
    <property type="molecule type" value="Genomic_DNA"/>
</dbReference>
<dbReference type="RefSeq" id="WP_346226535.1">
    <property type="nucleotide sequence ID" value="NZ_JBDJAW010000011.1"/>
</dbReference>
<gene>
    <name evidence="8" type="ORF">AAH991_15630</name>
</gene>
<protein>
    <submittedName>
        <fullName evidence="8">SulP family inorganic anion transporter</fullName>
    </submittedName>
</protein>
<comment type="caution">
    <text evidence="8">The sequence shown here is derived from an EMBL/GenBank/DDBJ whole genome shotgun (WGS) entry which is preliminary data.</text>
</comment>
<feature type="domain" description="SLC26A/SulP transporter" evidence="7">
    <location>
        <begin position="3"/>
        <end position="55"/>
    </location>
</feature>
<dbReference type="Proteomes" id="UP001447516">
    <property type="component" value="Unassembled WGS sequence"/>
</dbReference>
<feature type="compositionally biased region" description="Low complexity" evidence="5">
    <location>
        <begin position="108"/>
        <end position="138"/>
    </location>
</feature>
<evidence type="ECO:0000256" key="1">
    <source>
        <dbReference type="ARBA" id="ARBA00004141"/>
    </source>
</evidence>
<keyword evidence="3 6" id="KW-1133">Transmembrane helix</keyword>
<evidence type="ECO:0000313" key="9">
    <source>
        <dbReference type="Proteomes" id="UP001447516"/>
    </source>
</evidence>
<comment type="subcellular location">
    <subcellularLocation>
        <location evidence="1">Membrane</location>
        <topology evidence="1">Multi-pass membrane protein</topology>
    </subcellularLocation>
</comment>
<feature type="transmembrane region" description="Helical" evidence="6">
    <location>
        <begin position="31"/>
        <end position="48"/>
    </location>
</feature>
<feature type="transmembrane region" description="Helical" evidence="6">
    <location>
        <begin position="6"/>
        <end position="24"/>
    </location>
</feature>
<evidence type="ECO:0000256" key="3">
    <source>
        <dbReference type="ARBA" id="ARBA00022989"/>
    </source>
</evidence>
<dbReference type="InterPro" id="IPR011547">
    <property type="entry name" value="SLC26A/SulP_dom"/>
</dbReference>
<reference evidence="8 9" key="1">
    <citation type="submission" date="2024-05" db="EMBL/GenBank/DDBJ databases">
        <title>Microbispora sp.ZYX-F-249.</title>
        <authorList>
            <person name="Xie H."/>
        </authorList>
    </citation>
    <scope>NUCLEOTIDE SEQUENCE [LARGE SCALE GENOMIC DNA]</scope>
    <source>
        <strain evidence="8 9">ZYX-F-249</strain>
    </source>
</reference>
<dbReference type="Pfam" id="PF00916">
    <property type="entry name" value="Sulfate_transp"/>
    <property type="match status" value="1"/>
</dbReference>
<organism evidence="8 9">
    <name type="scientific">Microbispora maris</name>
    <dbReference type="NCBI Taxonomy" id="3144104"/>
    <lineage>
        <taxon>Bacteria</taxon>
        <taxon>Bacillati</taxon>
        <taxon>Actinomycetota</taxon>
        <taxon>Actinomycetes</taxon>
        <taxon>Streptosporangiales</taxon>
        <taxon>Streptosporangiaceae</taxon>
        <taxon>Microbispora</taxon>
    </lineage>
</organism>
<name>A0ABV0AML9_9ACTN</name>
<evidence type="ECO:0000256" key="6">
    <source>
        <dbReference type="SAM" id="Phobius"/>
    </source>
</evidence>
<keyword evidence="4 6" id="KW-0472">Membrane</keyword>
<sequence>MIATVILGGLFQVVLGALGVARLMRFVPRSVMVGFVNALAILICMAQVPELTAVPIVVHPLVAFGLVVMVLLRGSPRWCPPRWCPSRSSPPSPRAPVWPCPPWGTRAACRPRSRSPACPTCPSRSARSPSSPRTRSPSPDVPFTLGTRGKKVTVVVLNKPSAELHKRPGSSPAAADGSGKPGEGQN</sequence>
<feature type="region of interest" description="Disordered" evidence="5">
    <location>
        <begin position="108"/>
        <end position="186"/>
    </location>
</feature>
<evidence type="ECO:0000256" key="2">
    <source>
        <dbReference type="ARBA" id="ARBA00022692"/>
    </source>
</evidence>
<evidence type="ECO:0000259" key="7">
    <source>
        <dbReference type="Pfam" id="PF00916"/>
    </source>
</evidence>
<keyword evidence="9" id="KW-1185">Reference proteome</keyword>
<evidence type="ECO:0000313" key="8">
    <source>
        <dbReference type="EMBL" id="MEN3536545.1"/>
    </source>
</evidence>